<dbReference type="RefSeq" id="WP_137631953.1">
    <property type="nucleotide sequence ID" value="NZ_BJDO01000122.1"/>
</dbReference>
<reference evidence="2" key="1">
    <citation type="journal article" date="2019" name="Int. J. Syst. Evol. Microbiol.">
        <title>The Global Catalogue of Microorganisms (GCM) 10K type strain sequencing project: providing services to taxonomists for standard genome sequencing and annotation.</title>
        <authorList>
            <consortium name="The Broad Institute Genomics Platform"/>
            <consortium name="The Broad Institute Genome Sequencing Center for Infectious Disease"/>
            <person name="Wu L."/>
            <person name="Ma J."/>
        </authorList>
    </citation>
    <scope>NUCLEOTIDE SEQUENCE [LARGE SCALE GENOMIC DNA]</scope>
    <source>
        <strain evidence="2">CCM 8950</strain>
    </source>
</reference>
<accession>A0ABW1T9B2</accession>
<proteinExistence type="predicted"/>
<evidence type="ECO:0000313" key="2">
    <source>
        <dbReference type="Proteomes" id="UP001596190"/>
    </source>
</evidence>
<sequence length="121" mass="13331">MNCLSYITKLALRVNINNKQTVIAETKSDSTTQATQAVRHETTHSIFGVANKKAVVNQQTVIDNKNSQHLNKNQMMGASNKLPQTDESQSNSIFAKIGLKLMGILALVGLAKKKQKHDQNN</sequence>
<dbReference type="NCBIfam" id="TIGR01167">
    <property type="entry name" value="LPXTG_anchor"/>
    <property type="match status" value="1"/>
</dbReference>
<keyword evidence="2" id="KW-1185">Reference proteome</keyword>
<organism evidence="1 2">
    <name type="scientific">Secundilactobacillus hailunensis</name>
    <dbReference type="NCBI Taxonomy" id="2559923"/>
    <lineage>
        <taxon>Bacteria</taxon>
        <taxon>Bacillati</taxon>
        <taxon>Bacillota</taxon>
        <taxon>Bacilli</taxon>
        <taxon>Lactobacillales</taxon>
        <taxon>Lactobacillaceae</taxon>
        <taxon>Secundilactobacillus</taxon>
    </lineage>
</organism>
<gene>
    <name evidence="1" type="ORF">ACFP1H_08735</name>
</gene>
<dbReference type="EMBL" id="JBHSSA010000064">
    <property type="protein sequence ID" value="MFC6254669.1"/>
    <property type="molecule type" value="Genomic_DNA"/>
</dbReference>
<dbReference type="Proteomes" id="UP001596190">
    <property type="component" value="Unassembled WGS sequence"/>
</dbReference>
<protein>
    <submittedName>
        <fullName evidence="1">LPXTG cell wall anchor domain-containing protein</fullName>
    </submittedName>
</protein>
<comment type="caution">
    <text evidence="1">The sequence shown here is derived from an EMBL/GenBank/DDBJ whole genome shotgun (WGS) entry which is preliminary data.</text>
</comment>
<evidence type="ECO:0000313" key="1">
    <source>
        <dbReference type="EMBL" id="MFC6254669.1"/>
    </source>
</evidence>
<name>A0ABW1T9B2_9LACO</name>